<dbReference type="AlphaFoldDB" id="A0A6C0YQF8"/>
<keyword evidence="3 6" id="KW-0378">Hydrolase</keyword>
<accession>A0A6C0YQF8</accession>
<feature type="domain" description="AAA+ ATPase" evidence="4">
    <location>
        <begin position="142"/>
        <end position="307"/>
    </location>
</feature>
<dbReference type="CDD" id="cd18809">
    <property type="entry name" value="SF1_C_RecD"/>
    <property type="match status" value="1"/>
</dbReference>
<evidence type="ECO:0000313" key="7">
    <source>
        <dbReference type="Proteomes" id="UP000503440"/>
    </source>
</evidence>
<dbReference type="NCBIfam" id="TIGR01447">
    <property type="entry name" value="recD"/>
    <property type="match status" value="1"/>
</dbReference>
<dbReference type="GO" id="GO:0009338">
    <property type="term" value="C:exodeoxyribonuclease V complex"/>
    <property type="evidence" value="ECO:0007669"/>
    <property type="project" value="InterPro"/>
</dbReference>
<comment type="catalytic activity">
    <reaction evidence="3">
        <text>ATP + H2O = ADP + phosphate + H(+)</text>
        <dbReference type="Rhea" id="RHEA:13065"/>
        <dbReference type="ChEBI" id="CHEBI:15377"/>
        <dbReference type="ChEBI" id="CHEBI:15378"/>
        <dbReference type="ChEBI" id="CHEBI:30616"/>
        <dbReference type="ChEBI" id="CHEBI:43474"/>
        <dbReference type="ChEBI" id="CHEBI:456216"/>
        <dbReference type="EC" id="5.6.2.3"/>
    </reaction>
</comment>
<sequence length="591" mass="65256">MDNQRTVLAATPETQTPAWFALWSNYLLQAPFFQAEKREDSAKIIAQLLEATLNGDSCIAASAEQVAALANLVGSGSEPGSVAPFIYDQQHLYLYRYWALESALAQQVARLKQQAVTAVDVSDYLHLLEDQHQQQALKMTATTAFNLITGGPGTGKTYTLARIIAVLNQALPEIRIAMAAPTGKAAQRMKEALQNSFDDPKIANLVSDDLKRLTPITIHRLLGLGNRQQPRFHARQPLPYDLIVIDEASMLDLNLASMLFNAIAEQTRVILLGDAQQLASVDVGSVLADLQQVPALADNHVHLVTSRRFKAGALIGEMARFIQQQTAEQPAAQILQQFAAQLVQPGELQAVTLTQDMADVLQLEYLPDEAPDPIAGQGYYDKLMLGYQGYVHSLKQYLQADDPDAVVAQVVKAFDQYRILTAIRHGGLGLQQLNMQIEQRLLQQLALDVAKQGDWYVGRPVMMTYNDYQLGLSNGDIGLCLQRLREGNRQFEVYFPSLDKWVPATRLPKNIETAFALTIHKSQGSEFQHVAVVLDQAAQNLLSKELIYTAITRAKSVVSLLADRQALVQALTVKTSRNSGVLEKVNEHLSL</sequence>
<dbReference type="Pfam" id="PF13245">
    <property type="entry name" value="AAA_19"/>
    <property type="match status" value="1"/>
</dbReference>
<evidence type="ECO:0000313" key="5">
    <source>
        <dbReference type="EMBL" id="QIC71300.1"/>
    </source>
</evidence>
<feature type="binding site" evidence="3">
    <location>
        <begin position="150"/>
        <end position="157"/>
    </location>
    <ligand>
        <name>ATP</name>
        <dbReference type="ChEBI" id="CHEBI:30616"/>
    </ligand>
</feature>
<organism evidence="6 8">
    <name type="scientific">Acinetobacter indicus</name>
    <dbReference type="NCBI Taxonomy" id="756892"/>
    <lineage>
        <taxon>Bacteria</taxon>
        <taxon>Pseudomonadati</taxon>
        <taxon>Pseudomonadota</taxon>
        <taxon>Gammaproteobacteria</taxon>
        <taxon>Moraxellales</taxon>
        <taxon>Moraxellaceae</taxon>
        <taxon>Acinetobacter</taxon>
    </lineage>
</organism>
<evidence type="ECO:0000259" key="4">
    <source>
        <dbReference type="SMART" id="SM00382"/>
    </source>
</evidence>
<keyword evidence="3" id="KW-0269">Exonuclease</keyword>
<dbReference type="EMBL" id="CP044455">
    <property type="protein sequence ID" value="QIC71300.1"/>
    <property type="molecule type" value="Genomic_DNA"/>
</dbReference>
<dbReference type="InterPro" id="IPR050534">
    <property type="entry name" value="Coronavir_polyprotein_1ab"/>
</dbReference>
<dbReference type="SUPFAM" id="SSF52540">
    <property type="entry name" value="P-loop containing nucleoside triphosphate hydrolases"/>
    <property type="match status" value="2"/>
</dbReference>
<keyword evidence="2 3" id="KW-0067">ATP-binding</keyword>
<dbReference type="HAMAP" id="MF_01487">
    <property type="entry name" value="RecD"/>
    <property type="match status" value="1"/>
</dbReference>
<keyword evidence="3" id="KW-0234">DNA repair</keyword>
<dbReference type="PANTHER" id="PTHR43788">
    <property type="entry name" value="DNA2/NAM7 HELICASE FAMILY MEMBER"/>
    <property type="match status" value="1"/>
</dbReference>
<dbReference type="GO" id="GO:0005524">
    <property type="term" value="F:ATP binding"/>
    <property type="evidence" value="ECO:0007669"/>
    <property type="project" value="UniProtKB-UniRule"/>
</dbReference>
<name>A0A6C0YQF8_9GAMM</name>
<keyword evidence="1 3" id="KW-0547">Nucleotide-binding</keyword>
<proteinExistence type="inferred from homology"/>
<dbReference type="Proteomes" id="UP000503440">
    <property type="component" value="Chromosome"/>
</dbReference>
<dbReference type="SMART" id="SM00382">
    <property type="entry name" value="AAA"/>
    <property type="match status" value="1"/>
</dbReference>
<dbReference type="GO" id="GO:0043139">
    <property type="term" value="F:5'-3' DNA helicase activity"/>
    <property type="evidence" value="ECO:0007669"/>
    <property type="project" value="UniProtKB-UniRule"/>
</dbReference>
<evidence type="ECO:0000256" key="1">
    <source>
        <dbReference type="ARBA" id="ARBA00022741"/>
    </source>
</evidence>
<comment type="subunit">
    <text evidence="3">Heterotrimer of RecB, RecC and RecD. All subunits contribute to DNA-binding.</text>
</comment>
<evidence type="ECO:0000256" key="3">
    <source>
        <dbReference type="HAMAP-Rule" id="MF_01487"/>
    </source>
</evidence>
<dbReference type="InterPro" id="IPR027785">
    <property type="entry name" value="UvrD-like_helicase_C"/>
</dbReference>
<evidence type="ECO:0000256" key="2">
    <source>
        <dbReference type="ARBA" id="ARBA00022840"/>
    </source>
</evidence>
<dbReference type="EMBL" id="CP048654">
    <property type="protein sequence ID" value="QOW42501.1"/>
    <property type="molecule type" value="Genomic_DNA"/>
</dbReference>
<dbReference type="InterPro" id="IPR006344">
    <property type="entry name" value="RecD"/>
</dbReference>
<dbReference type="Gene3D" id="3.40.50.300">
    <property type="entry name" value="P-loop containing nucleotide triphosphate hydrolases"/>
    <property type="match status" value="2"/>
</dbReference>
<keyword evidence="3" id="KW-0238">DNA-binding</keyword>
<protein>
    <recommendedName>
        <fullName evidence="3">RecBCD enzyme subunit RecD</fullName>
        <ecNumber evidence="3">5.6.2.3</ecNumber>
    </recommendedName>
    <alternativeName>
        <fullName evidence="3">DNA 5'-3' helicase subunit RecD</fullName>
    </alternativeName>
    <alternativeName>
        <fullName evidence="3">Exonuclease V subunit RecD</fullName>
        <shortName evidence="3">ExoV subunit RecD</shortName>
    </alternativeName>
    <alternativeName>
        <fullName evidence="3">Helicase/nuclease RecBCD subunit RecD</fullName>
    </alternativeName>
</protein>
<keyword evidence="3" id="KW-0347">Helicase</keyword>
<dbReference type="GO" id="GO:0000724">
    <property type="term" value="P:double-strand break repair via homologous recombination"/>
    <property type="evidence" value="ECO:0007669"/>
    <property type="project" value="UniProtKB-UniRule"/>
</dbReference>
<keyword evidence="3" id="KW-0227">DNA damage</keyword>
<dbReference type="Proteomes" id="UP000593812">
    <property type="component" value="Chromosome"/>
</dbReference>
<dbReference type="EC" id="5.6.2.3" evidence="3"/>
<dbReference type="InterPro" id="IPR027417">
    <property type="entry name" value="P-loop_NTPase"/>
</dbReference>
<comment type="miscellaneous">
    <text evidence="3">In the RecBCD complex, RecB has a slow 3'-5' helicase, an exonuclease activity and loads RecA onto ssDNA, RecD has a fast 5'-3' helicase activity, while RecC stimulates the ATPase and processivity of the RecB helicase and contributes to recognition of the Chi site.</text>
</comment>
<dbReference type="GO" id="GO:0003677">
    <property type="term" value="F:DNA binding"/>
    <property type="evidence" value="ECO:0007669"/>
    <property type="project" value="UniProtKB-UniRule"/>
</dbReference>
<dbReference type="PANTHER" id="PTHR43788:SF6">
    <property type="entry name" value="DNA HELICASE B"/>
    <property type="match status" value="1"/>
</dbReference>
<comment type="similarity">
    <text evidence="3">Belongs to the RecD family.</text>
</comment>
<gene>
    <name evidence="3 6" type="primary">recD</name>
    <name evidence="5" type="ORF">FSC09_13290</name>
    <name evidence="6" type="ORF">G0027_06330</name>
</gene>
<dbReference type="GO" id="GO:0017116">
    <property type="term" value="F:single-stranded DNA helicase activity"/>
    <property type="evidence" value="ECO:0007669"/>
    <property type="project" value="TreeGrafter"/>
</dbReference>
<reference evidence="5 7" key="1">
    <citation type="submission" date="2019-09" db="EMBL/GenBank/DDBJ databases">
        <title>Non-baumannii Acinetobacter spp. carrying blaNDM-1 isolated in China.</title>
        <authorList>
            <person name="Cui C."/>
            <person name="Chen C."/>
            <person name="Sun J."/>
            <person name="Liu Y."/>
        </authorList>
    </citation>
    <scope>NUCLEOTIDE SEQUENCE [LARGE SCALE GENOMIC DNA]</scope>
    <source>
        <strain evidence="5 7">B18</strain>
    </source>
</reference>
<dbReference type="GO" id="GO:0008854">
    <property type="term" value="F:exodeoxyribonuclease V activity"/>
    <property type="evidence" value="ECO:0007669"/>
    <property type="project" value="InterPro"/>
</dbReference>
<dbReference type="CDD" id="cd17933">
    <property type="entry name" value="DEXSc_RecD-like"/>
    <property type="match status" value="1"/>
</dbReference>
<reference evidence="6 8" key="2">
    <citation type="submission" date="2020-02" db="EMBL/GenBank/DDBJ databases">
        <title>Tigecycline-resistant Acinetobacter species from pigs and migratory birds.</title>
        <authorList>
            <person name="Chen C."/>
            <person name="Sun J."/>
            <person name="Liao X.-P."/>
            <person name="Liu Y.-H."/>
        </authorList>
    </citation>
    <scope>NUCLEOTIDE SEQUENCE [LARGE SCALE GENOMIC DNA]</scope>
    <source>
        <strain evidence="6 8">C15_T</strain>
    </source>
</reference>
<comment type="function">
    <text evidence="3">A helicase/nuclease that prepares dsDNA breaks (DSB) for recombinational DNA repair. Binds to DSBs and unwinds DNA via a highly rapid and processive ATP-dependent bidirectional helicase activity. Unwinds dsDNA until it encounters a Chi (crossover hotspot instigator) sequence from the 3' direction. Cuts ssDNA a few nucleotides 3' to the Chi site. The properties and activities of the enzyme are changed at Chi. The Chi-altered holoenzyme produces a long 3'-ssDNA overhang and facilitates RecA-binding to the ssDNA for homologous DNA recombination and repair. Holoenzyme degrades any linearized DNA that is unable to undergo homologous recombination. In the holoenzyme this subunit has ssDNA-dependent ATPase and 5'-3' helicase activity. When added to pre-assembled RecBC greatly stimulates nuclease activity and augments holoenzyme processivity. Negatively regulates the RecA-loading ability of RecBCD.</text>
</comment>
<dbReference type="Pfam" id="PF13538">
    <property type="entry name" value="UvrD_C_2"/>
    <property type="match status" value="1"/>
</dbReference>
<evidence type="ECO:0000313" key="8">
    <source>
        <dbReference type="Proteomes" id="UP000593812"/>
    </source>
</evidence>
<keyword evidence="3" id="KW-0540">Nuclease</keyword>
<dbReference type="RefSeq" id="WP_127801100.1">
    <property type="nucleotide sequence ID" value="NZ_CP044018.1"/>
</dbReference>
<dbReference type="InterPro" id="IPR003593">
    <property type="entry name" value="AAA+_ATPase"/>
</dbReference>
<evidence type="ECO:0000313" key="6">
    <source>
        <dbReference type="EMBL" id="QOW42501.1"/>
    </source>
</evidence>
<keyword evidence="3" id="KW-0413">Isomerase</keyword>